<evidence type="ECO:0000256" key="6">
    <source>
        <dbReference type="ARBA" id="ARBA00022842"/>
    </source>
</evidence>
<dbReference type="NCBIfam" id="TIGR00232">
    <property type="entry name" value="tktlase_bact"/>
    <property type="match status" value="1"/>
</dbReference>
<keyword evidence="6 13" id="KW-0460">Magnesium</keyword>
<dbReference type="InterPro" id="IPR009014">
    <property type="entry name" value="Transketo_C/PFOR_II"/>
</dbReference>
<feature type="binding site" evidence="13">
    <location>
        <position position="192"/>
    </location>
    <ligand>
        <name>Mg(2+)</name>
        <dbReference type="ChEBI" id="CHEBI:18420"/>
    </ligand>
</feature>
<feature type="binding site" evidence="11">
    <location>
        <position position="390"/>
    </location>
    <ligand>
        <name>substrate</name>
    </ligand>
</feature>
<reference evidence="16" key="1">
    <citation type="submission" date="2020-04" db="EMBL/GenBank/DDBJ databases">
        <authorList>
            <person name="Zhang T."/>
        </authorList>
    </citation>
    <scope>NUCLEOTIDE SEQUENCE</scope>
    <source>
        <strain evidence="16">HKST-UBA01</strain>
    </source>
</reference>
<evidence type="ECO:0000256" key="9">
    <source>
        <dbReference type="NCBIfam" id="TIGR00232"/>
    </source>
</evidence>
<dbReference type="FunFam" id="3.40.50.920:FF:000003">
    <property type="entry name" value="Transketolase"/>
    <property type="match status" value="1"/>
</dbReference>
<dbReference type="PANTHER" id="PTHR43522:SF2">
    <property type="entry name" value="TRANSKETOLASE 1-RELATED"/>
    <property type="match status" value="1"/>
</dbReference>
<dbReference type="InterPro" id="IPR029061">
    <property type="entry name" value="THDP-binding"/>
</dbReference>
<evidence type="ECO:0000256" key="12">
    <source>
        <dbReference type="PIRSR" id="PIRSR605478-3"/>
    </source>
</evidence>
<feature type="binding site" evidence="12">
    <location>
        <position position="268"/>
    </location>
    <ligand>
        <name>thiamine diphosphate</name>
        <dbReference type="ChEBI" id="CHEBI:58937"/>
    </ligand>
</feature>
<feature type="binding site" evidence="11">
    <location>
        <position position="475"/>
    </location>
    <ligand>
        <name>substrate</name>
    </ligand>
</feature>
<feature type="binding site" evidence="11">
    <location>
        <position position="467"/>
    </location>
    <ligand>
        <name>substrate</name>
    </ligand>
</feature>
<keyword evidence="7 12" id="KW-0786">Thiamine pyrophosphate</keyword>
<dbReference type="GO" id="GO:0046872">
    <property type="term" value="F:metal ion binding"/>
    <property type="evidence" value="ECO:0007669"/>
    <property type="project" value="UniProtKB-KW"/>
</dbReference>
<protein>
    <recommendedName>
        <fullName evidence="3 9">Transketolase</fullName>
        <ecNumber evidence="3 9">2.2.1.1</ecNumber>
    </recommendedName>
</protein>
<dbReference type="Proteomes" id="UP000697710">
    <property type="component" value="Unassembled WGS sequence"/>
</dbReference>
<proteinExistence type="inferred from homology"/>
<feature type="binding site" evidence="11">
    <location>
        <position position="479"/>
    </location>
    <ligand>
        <name>substrate</name>
    </ligand>
</feature>
<feature type="binding site" evidence="12">
    <location>
        <position position="192"/>
    </location>
    <ligand>
        <name>thiamine diphosphate</name>
        <dbReference type="ChEBI" id="CHEBI:58937"/>
    </ligand>
</feature>
<feature type="binding site" evidence="12">
    <location>
        <position position="443"/>
    </location>
    <ligand>
        <name>thiamine diphosphate</name>
        <dbReference type="ChEBI" id="CHEBI:58937"/>
    </ligand>
</feature>
<dbReference type="GO" id="GO:0006098">
    <property type="term" value="P:pentose-phosphate shunt"/>
    <property type="evidence" value="ECO:0007669"/>
    <property type="project" value="TreeGrafter"/>
</dbReference>
<dbReference type="Pfam" id="PF22613">
    <property type="entry name" value="Transketolase_C_1"/>
    <property type="match status" value="1"/>
</dbReference>
<feature type="binding site" evidence="13">
    <location>
        <position position="162"/>
    </location>
    <ligand>
        <name>Mg(2+)</name>
        <dbReference type="ChEBI" id="CHEBI:18420"/>
    </ligand>
</feature>
<comment type="caution">
    <text evidence="16">The sequence shown here is derived from an EMBL/GenBank/DDBJ whole genome shotgun (WGS) entry which is preliminary data.</text>
</comment>
<feature type="site" description="Important for catalytic activity" evidence="14">
    <location>
        <position position="268"/>
    </location>
</feature>
<dbReference type="PANTHER" id="PTHR43522">
    <property type="entry name" value="TRANSKETOLASE"/>
    <property type="match status" value="1"/>
</dbReference>
<feature type="binding site" evidence="11">
    <location>
        <position position="268"/>
    </location>
    <ligand>
        <name>substrate</name>
    </ligand>
</feature>
<dbReference type="Pfam" id="PF00456">
    <property type="entry name" value="Transketolase_N"/>
    <property type="match status" value="1"/>
</dbReference>
<dbReference type="CDD" id="cd07033">
    <property type="entry name" value="TPP_PYR_DXS_TK_like"/>
    <property type="match status" value="1"/>
</dbReference>
<dbReference type="InterPro" id="IPR005475">
    <property type="entry name" value="Transketolase-like_Pyr-bd"/>
</dbReference>
<feature type="binding site" evidence="13">
    <location>
        <position position="194"/>
    </location>
    <ligand>
        <name>Mg(2+)</name>
        <dbReference type="ChEBI" id="CHEBI:18420"/>
    </ligand>
</feature>
<feature type="binding site" evidence="11">
    <location>
        <position position="33"/>
    </location>
    <ligand>
        <name>substrate</name>
    </ligand>
</feature>
<comment type="subunit">
    <text evidence="2">Homodimer.</text>
</comment>
<dbReference type="Gene3D" id="3.40.50.920">
    <property type="match status" value="1"/>
</dbReference>
<dbReference type="CDD" id="cd02012">
    <property type="entry name" value="TPP_TK"/>
    <property type="match status" value="1"/>
</dbReference>
<evidence type="ECO:0000256" key="7">
    <source>
        <dbReference type="ARBA" id="ARBA00023052"/>
    </source>
</evidence>
<comment type="catalytic activity">
    <reaction evidence="8">
        <text>D-sedoheptulose 7-phosphate + D-glyceraldehyde 3-phosphate = aldehydo-D-ribose 5-phosphate + D-xylulose 5-phosphate</text>
        <dbReference type="Rhea" id="RHEA:10508"/>
        <dbReference type="ChEBI" id="CHEBI:57483"/>
        <dbReference type="ChEBI" id="CHEBI:57737"/>
        <dbReference type="ChEBI" id="CHEBI:58273"/>
        <dbReference type="ChEBI" id="CHEBI:59776"/>
        <dbReference type="EC" id="2.2.1.1"/>
    </reaction>
</comment>
<evidence type="ECO:0000256" key="8">
    <source>
        <dbReference type="ARBA" id="ARBA00049473"/>
    </source>
</evidence>
<dbReference type="AlphaFoldDB" id="A0A956LVL0"/>
<dbReference type="InterPro" id="IPR033247">
    <property type="entry name" value="Transketolase_fam"/>
</dbReference>
<keyword evidence="4 16" id="KW-0808">Transferase</keyword>
<evidence type="ECO:0000313" key="16">
    <source>
        <dbReference type="EMBL" id="MCA9726399.1"/>
    </source>
</evidence>
<dbReference type="InterPro" id="IPR020826">
    <property type="entry name" value="Transketolase_BS"/>
</dbReference>
<feature type="binding site" evidence="12">
    <location>
        <position position="163"/>
    </location>
    <ligand>
        <name>thiamine diphosphate</name>
        <dbReference type="ChEBI" id="CHEBI:58937"/>
    </ligand>
</feature>
<feature type="binding site" evidence="11">
    <location>
        <position position="363"/>
    </location>
    <ligand>
        <name>substrate</name>
    </ligand>
</feature>
<organism evidence="16 17">
    <name type="scientific">Eiseniibacteriota bacterium</name>
    <dbReference type="NCBI Taxonomy" id="2212470"/>
    <lineage>
        <taxon>Bacteria</taxon>
        <taxon>Candidatus Eiseniibacteriota</taxon>
    </lineage>
</organism>
<sequence length="673" mass="73264">MTTSTTAERLTQLSIDTIRTLSMDAVQAANSGHPGTPMALAPLAYYVWGRQLRFDPDAPDWLDRDRFVLSNGHASALLYSMLHLCGYGLGLDELKQFRQWNSRTPGHPERGHTPGIEVTTGPLGQGVANAVGLAMAEQMLAARFNRPGHAIIDHHTFAFCGDGCLMEGISYEAASLAGHLGLGKLICYYDDNHISIAGSTKLAFTEDVAERFDALGWHTARVEDINDLAAIQEATEQARAETMRPSLILVQSVIGYGSPHRAGTKEAHGEPLGEEEVRLTKRAYAWPEDKQFFVPDEVRGHFEEIVQRGRKSHREWASRFEEYRKTHPTEASELERVMHDRLPAGWEAACTGLEIPEKAEATRSSGGRLLQRLAAAIPELVGGSADLDPSTKTFLKDSPNFDLAHRNGRNVQYGVREHAMGAIVNGMAAHGGLRPFGATFFVFSDYMRPTIRLAALSHLPSIFVFTHDSIGLGEDGPTHEPIEHLASLRAMPNLVVSRPADARETAEAWQAALARTDGPTVLVLSRQNLPQQDRSHGALGREEGALRGGYVLRDSGAGDPEVVLIATGSEVAVAIEAAGRLEKRRRVRVVSLPSWELFEAQDPNYRSAVLGPDDVCRITIEAGATMGWERYRGARGACVGVDRFGASAPGETVMAKLGITADRVVALAEEILG</sequence>
<dbReference type="FunFam" id="3.40.50.970:FF:000004">
    <property type="entry name" value="Transketolase"/>
    <property type="match status" value="1"/>
</dbReference>
<evidence type="ECO:0000256" key="1">
    <source>
        <dbReference type="ARBA" id="ARBA00007131"/>
    </source>
</evidence>
<keyword evidence="5 13" id="KW-0479">Metal-binding</keyword>
<dbReference type="InterPro" id="IPR055152">
    <property type="entry name" value="Transketolase-like_C_2"/>
</dbReference>
<name>A0A956LVL0_UNCEI</name>
<dbReference type="GO" id="GO:0004802">
    <property type="term" value="F:transketolase activity"/>
    <property type="evidence" value="ECO:0007669"/>
    <property type="project" value="UniProtKB-UniRule"/>
</dbReference>
<feature type="binding site" evidence="11">
    <location>
        <position position="526"/>
    </location>
    <ligand>
        <name>substrate</name>
    </ligand>
</feature>
<comment type="similarity">
    <text evidence="1">Belongs to the transketolase family.</text>
</comment>
<feature type="binding site" evidence="12">
    <location>
        <begin position="121"/>
        <end position="123"/>
    </location>
    <ligand>
        <name>thiamine diphosphate</name>
        <dbReference type="ChEBI" id="CHEBI:58937"/>
    </ligand>
</feature>
<dbReference type="Pfam" id="PF02779">
    <property type="entry name" value="Transket_pyr"/>
    <property type="match status" value="1"/>
</dbReference>
<dbReference type="SMART" id="SM00861">
    <property type="entry name" value="Transket_pyr"/>
    <property type="match status" value="1"/>
</dbReference>
<feature type="binding site" evidence="12">
    <location>
        <position position="73"/>
    </location>
    <ligand>
        <name>thiamine diphosphate</name>
        <dbReference type="ChEBI" id="CHEBI:58937"/>
    </ligand>
</feature>
<evidence type="ECO:0000256" key="3">
    <source>
        <dbReference type="ARBA" id="ARBA00013152"/>
    </source>
</evidence>
<dbReference type="SUPFAM" id="SSF52922">
    <property type="entry name" value="TK C-terminal domain-like"/>
    <property type="match status" value="1"/>
</dbReference>
<dbReference type="InterPro" id="IPR005478">
    <property type="entry name" value="Transketolase_bac-like"/>
</dbReference>
<gene>
    <name evidence="16" type="primary">tkt</name>
    <name evidence="16" type="ORF">KC729_01870</name>
</gene>
<evidence type="ECO:0000256" key="13">
    <source>
        <dbReference type="PIRSR" id="PIRSR605478-4"/>
    </source>
</evidence>
<comment type="cofactor">
    <cofactor evidence="13">
        <name>Mg(2+)</name>
        <dbReference type="ChEBI" id="CHEBI:18420"/>
    </cofactor>
    <text evidence="13">Binds 1 Mg(2+) ion per subunit. Can also utilize other divalent metal cations, such as Ca(2+), Mn(2+) and Co(2+).</text>
</comment>
<accession>A0A956LVL0</accession>
<dbReference type="FunFam" id="3.40.50.970:FF:000003">
    <property type="entry name" value="Transketolase"/>
    <property type="match status" value="1"/>
</dbReference>
<comment type="cofactor">
    <cofactor evidence="12">
        <name>thiamine diphosphate</name>
        <dbReference type="ChEBI" id="CHEBI:58937"/>
    </cofactor>
    <text evidence="12">Binds 1 thiamine pyrophosphate per subunit. During the reaction, the substrate forms a covalent intermediate with the cofactor.</text>
</comment>
<feature type="domain" description="Transketolase-like pyrimidine-binding" evidence="15">
    <location>
        <begin position="360"/>
        <end position="531"/>
    </location>
</feature>
<dbReference type="GO" id="GO:0005829">
    <property type="term" value="C:cytosol"/>
    <property type="evidence" value="ECO:0007669"/>
    <property type="project" value="TreeGrafter"/>
</dbReference>
<dbReference type="SUPFAM" id="SSF52518">
    <property type="entry name" value="Thiamin diphosphate-binding fold (THDP-binding)"/>
    <property type="match status" value="2"/>
</dbReference>
<evidence type="ECO:0000256" key="14">
    <source>
        <dbReference type="PIRSR" id="PIRSR605478-5"/>
    </source>
</evidence>
<evidence type="ECO:0000256" key="5">
    <source>
        <dbReference type="ARBA" id="ARBA00022723"/>
    </source>
</evidence>
<feature type="site" description="Important for catalytic activity" evidence="14">
    <location>
        <position position="33"/>
    </location>
</feature>
<feature type="active site" description="Proton donor" evidence="10">
    <location>
        <position position="417"/>
    </location>
</feature>
<evidence type="ECO:0000256" key="4">
    <source>
        <dbReference type="ARBA" id="ARBA00022679"/>
    </source>
</evidence>
<evidence type="ECO:0000256" key="10">
    <source>
        <dbReference type="PIRSR" id="PIRSR605478-1"/>
    </source>
</evidence>
<dbReference type="PROSITE" id="PS00802">
    <property type="entry name" value="TRANSKETOLASE_2"/>
    <property type="match status" value="1"/>
</dbReference>
<dbReference type="EMBL" id="JAGQHR010000027">
    <property type="protein sequence ID" value="MCA9726399.1"/>
    <property type="molecule type" value="Genomic_DNA"/>
</dbReference>
<dbReference type="InterPro" id="IPR005474">
    <property type="entry name" value="Transketolase_N"/>
</dbReference>
<evidence type="ECO:0000256" key="11">
    <source>
        <dbReference type="PIRSR" id="PIRSR605478-2"/>
    </source>
</evidence>
<dbReference type="EC" id="2.2.1.1" evidence="3 9"/>
<dbReference type="Gene3D" id="3.40.50.970">
    <property type="match status" value="2"/>
</dbReference>
<reference evidence="16" key="2">
    <citation type="journal article" date="2021" name="Microbiome">
        <title>Successional dynamics and alternative stable states in a saline activated sludge microbial community over 9 years.</title>
        <authorList>
            <person name="Wang Y."/>
            <person name="Ye J."/>
            <person name="Ju F."/>
            <person name="Liu L."/>
            <person name="Boyd J.A."/>
            <person name="Deng Y."/>
            <person name="Parks D.H."/>
            <person name="Jiang X."/>
            <person name="Yin X."/>
            <person name="Woodcroft B.J."/>
            <person name="Tyson G.W."/>
            <person name="Hugenholtz P."/>
            <person name="Polz M.F."/>
            <person name="Zhang T."/>
        </authorList>
    </citation>
    <scope>NUCLEOTIDE SEQUENCE</scope>
    <source>
        <strain evidence="16">HKST-UBA01</strain>
    </source>
</reference>
<evidence type="ECO:0000259" key="15">
    <source>
        <dbReference type="SMART" id="SM00861"/>
    </source>
</evidence>
<evidence type="ECO:0000256" key="2">
    <source>
        <dbReference type="ARBA" id="ARBA00011738"/>
    </source>
</evidence>
<evidence type="ECO:0000313" key="17">
    <source>
        <dbReference type="Proteomes" id="UP000697710"/>
    </source>
</evidence>